<dbReference type="AlphaFoldDB" id="A0A0R3MAU3"/>
<dbReference type="Pfam" id="PF13193">
    <property type="entry name" value="AMP-binding_C"/>
    <property type="match status" value="1"/>
</dbReference>
<protein>
    <recommendedName>
        <fullName evidence="4">AMP-binding enzyme C-terminal domain-containing protein</fullName>
    </recommendedName>
</protein>
<evidence type="ECO:0000313" key="6">
    <source>
        <dbReference type="Proteomes" id="UP000052023"/>
    </source>
</evidence>
<name>A0A0R3MAU3_9BRAD</name>
<dbReference type="GO" id="GO:0044550">
    <property type="term" value="P:secondary metabolite biosynthetic process"/>
    <property type="evidence" value="ECO:0007669"/>
    <property type="project" value="TreeGrafter"/>
</dbReference>
<dbReference type="PANTHER" id="PTHR45527">
    <property type="entry name" value="NONRIBOSOMAL PEPTIDE SYNTHETASE"/>
    <property type="match status" value="1"/>
</dbReference>
<keyword evidence="6" id="KW-1185">Reference proteome</keyword>
<evidence type="ECO:0000256" key="1">
    <source>
        <dbReference type="ARBA" id="ARBA00022450"/>
    </source>
</evidence>
<comment type="caution">
    <text evidence="5">The sequence shown here is derived from an EMBL/GenBank/DDBJ whole genome shotgun (WGS) entry which is preliminary data.</text>
</comment>
<feature type="compositionally biased region" description="Basic and acidic residues" evidence="3">
    <location>
        <begin position="100"/>
        <end position="115"/>
    </location>
</feature>
<reference evidence="5 6" key="1">
    <citation type="submission" date="2014-03" db="EMBL/GenBank/DDBJ databases">
        <title>Bradyrhizobium valentinum sp. nov., isolated from effective nodules of Lupinus mariae-josephae, a lupine endemic of basic-lime soils in Eastern Spain.</title>
        <authorList>
            <person name="Duran D."/>
            <person name="Rey L."/>
            <person name="Navarro A."/>
            <person name="Busquets A."/>
            <person name="Imperial J."/>
            <person name="Ruiz-Argueso T."/>
        </authorList>
    </citation>
    <scope>NUCLEOTIDE SEQUENCE [LARGE SCALE GENOMIC DNA]</scope>
    <source>
        <strain evidence="5 6">Ro19</strain>
    </source>
</reference>
<proteinExistence type="predicted"/>
<dbReference type="Gene3D" id="3.30.300.30">
    <property type="match status" value="1"/>
</dbReference>
<gene>
    <name evidence="5" type="ORF">CQ13_37575</name>
</gene>
<evidence type="ECO:0000313" key="5">
    <source>
        <dbReference type="EMBL" id="KRR14941.1"/>
    </source>
</evidence>
<dbReference type="GO" id="GO:0031177">
    <property type="term" value="F:phosphopantetheine binding"/>
    <property type="evidence" value="ECO:0007669"/>
    <property type="project" value="TreeGrafter"/>
</dbReference>
<evidence type="ECO:0000259" key="4">
    <source>
        <dbReference type="Pfam" id="PF13193"/>
    </source>
</evidence>
<feature type="region of interest" description="Disordered" evidence="3">
    <location>
        <begin position="98"/>
        <end position="121"/>
    </location>
</feature>
<evidence type="ECO:0000256" key="2">
    <source>
        <dbReference type="ARBA" id="ARBA00022553"/>
    </source>
</evidence>
<dbReference type="SUPFAM" id="SSF56801">
    <property type="entry name" value="Acetyl-CoA synthetase-like"/>
    <property type="match status" value="1"/>
</dbReference>
<organism evidence="5 6">
    <name type="scientific">Bradyrhizobium retamae</name>
    <dbReference type="NCBI Taxonomy" id="1300035"/>
    <lineage>
        <taxon>Bacteria</taxon>
        <taxon>Pseudomonadati</taxon>
        <taxon>Pseudomonadota</taxon>
        <taxon>Alphaproteobacteria</taxon>
        <taxon>Hyphomicrobiales</taxon>
        <taxon>Nitrobacteraceae</taxon>
        <taxon>Bradyrhizobium</taxon>
    </lineage>
</organism>
<dbReference type="EMBL" id="LLYA01000231">
    <property type="protein sequence ID" value="KRR14941.1"/>
    <property type="molecule type" value="Genomic_DNA"/>
</dbReference>
<dbReference type="RefSeq" id="WP_057848228.1">
    <property type="nucleotide sequence ID" value="NZ_LLYA01000231.1"/>
</dbReference>
<sequence length="121" mass="12794">MGRNDDQKKVCGFRIEPGEIAARLVEHASVRDAVVVAHGEDAAGKRLVAYAVTAAEHAGEAEGPELSATLRTHLSACLPEYIVPYAFVRLAALPLTPNGKPDRKALPVPAPKDEACATGRL</sequence>
<accession>A0A0R3MAU3</accession>
<dbReference type="Proteomes" id="UP000052023">
    <property type="component" value="Unassembled WGS sequence"/>
</dbReference>
<dbReference type="InterPro" id="IPR045851">
    <property type="entry name" value="AMP-bd_C_sf"/>
</dbReference>
<feature type="domain" description="AMP-binding enzyme C-terminal" evidence="4">
    <location>
        <begin position="19"/>
        <end position="100"/>
    </location>
</feature>
<dbReference type="GO" id="GO:0005829">
    <property type="term" value="C:cytosol"/>
    <property type="evidence" value="ECO:0007669"/>
    <property type="project" value="TreeGrafter"/>
</dbReference>
<dbReference type="InterPro" id="IPR025110">
    <property type="entry name" value="AMP-bd_C"/>
</dbReference>
<dbReference type="GO" id="GO:0043041">
    <property type="term" value="P:amino acid activation for nonribosomal peptide biosynthetic process"/>
    <property type="evidence" value="ECO:0007669"/>
    <property type="project" value="TreeGrafter"/>
</dbReference>
<keyword evidence="2" id="KW-0597">Phosphoprotein</keyword>
<dbReference type="FunFam" id="3.30.300.30:FF:000010">
    <property type="entry name" value="Enterobactin synthetase component F"/>
    <property type="match status" value="1"/>
</dbReference>
<dbReference type="PANTHER" id="PTHR45527:SF1">
    <property type="entry name" value="FATTY ACID SYNTHASE"/>
    <property type="match status" value="1"/>
</dbReference>
<evidence type="ECO:0000256" key="3">
    <source>
        <dbReference type="SAM" id="MobiDB-lite"/>
    </source>
</evidence>
<keyword evidence="1" id="KW-0596">Phosphopantetheine</keyword>